<evidence type="ECO:0000313" key="3">
    <source>
        <dbReference type="Proteomes" id="UP000304947"/>
    </source>
</evidence>
<reference evidence="2 3" key="1">
    <citation type="submission" date="2018-10" db="EMBL/GenBank/DDBJ databases">
        <title>Fifty Aureobasidium pullulans genomes reveal a recombining polyextremotolerant generalist.</title>
        <authorList>
            <person name="Gostincar C."/>
            <person name="Turk M."/>
            <person name="Zajc J."/>
            <person name="Gunde-Cimerman N."/>
        </authorList>
    </citation>
    <scope>NUCLEOTIDE SEQUENCE [LARGE SCALE GENOMIC DNA]</scope>
    <source>
        <strain evidence="2 3">EXF-3380</strain>
    </source>
</reference>
<dbReference type="Proteomes" id="UP000304947">
    <property type="component" value="Unassembled WGS sequence"/>
</dbReference>
<feature type="transmembrane region" description="Helical" evidence="1">
    <location>
        <begin position="35"/>
        <end position="58"/>
    </location>
</feature>
<comment type="caution">
    <text evidence="2">The sequence shown here is derived from an EMBL/GenBank/DDBJ whole genome shotgun (WGS) entry which is preliminary data.</text>
</comment>
<proteinExistence type="predicted"/>
<accession>A0A4T0EKC3</accession>
<sequence>MCAPVCHSGCFVFGVIVNILLLALTIWAAKSQKPFAVWVSLLVTFLFCFVYQVTITLARLRDGPRHNSSYAVPLSNSDIEMLTYNSPRLRPRNSLPEVSPPTDAFRLCPVSEDVQQNALYQRMLEERPLPPIPARNPSRPSIYSAVLASPLSDPFINGSALPQPIRLSAREGGITIRQVPASSCMFNLVVVFSSIPLTIRIRCFAYLSFYTIGSPLGGRKWQNYDDGTMRLYIGQRRAWLSPHRY</sequence>
<protein>
    <submittedName>
        <fullName evidence="2">Uncharacterized protein</fullName>
    </submittedName>
</protein>
<organism evidence="2 3">
    <name type="scientific">Aureobasidium pullulans</name>
    <name type="common">Black yeast</name>
    <name type="synonym">Pullularia pullulans</name>
    <dbReference type="NCBI Taxonomy" id="5580"/>
    <lineage>
        <taxon>Eukaryota</taxon>
        <taxon>Fungi</taxon>
        <taxon>Dikarya</taxon>
        <taxon>Ascomycota</taxon>
        <taxon>Pezizomycotina</taxon>
        <taxon>Dothideomycetes</taxon>
        <taxon>Dothideomycetidae</taxon>
        <taxon>Dothideales</taxon>
        <taxon>Saccotheciaceae</taxon>
        <taxon>Aureobasidium</taxon>
    </lineage>
</organism>
<name>A0A4T0EKC3_AURPU</name>
<keyword evidence="1" id="KW-1133">Transmembrane helix</keyword>
<evidence type="ECO:0000256" key="1">
    <source>
        <dbReference type="SAM" id="Phobius"/>
    </source>
</evidence>
<dbReference type="EMBL" id="QZBU01000517">
    <property type="protein sequence ID" value="TIA65793.1"/>
    <property type="molecule type" value="Genomic_DNA"/>
</dbReference>
<feature type="transmembrane region" description="Helical" evidence="1">
    <location>
        <begin position="9"/>
        <end position="29"/>
    </location>
</feature>
<evidence type="ECO:0000313" key="2">
    <source>
        <dbReference type="EMBL" id="TIA65793.1"/>
    </source>
</evidence>
<keyword evidence="1" id="KW-0472">Membrane</keyword>
<keyword evidence="1" id="KW-0812">Transmembrane</keyword>
<gene>
    <name evidence="2" type="ORF">D6C83_02408</name>
</gene>
<dbReference type="AlphaFoldDB" id="A0A4T0EKC3"/>